<dbReference type="Proteomes" id="UP000246800">
    <property type="component" value="Unassembled WGS sequence"/>
</dbReference>
<evidence type="ECO:0000313" key="1">
    <source>
        <dbReference type="EMBL" id="PWZ64967.1"/>
    </source>
</evidence>
<gene>
    <name evidence="1" type="ORF">DD902_16965</name>
</gene>
<dbReference type="PANTHER" id="PTHR33498:SF1">
    <property type="entry name" value="TRANSPOSASE FOR INSERTION SEQUENCE ELEMENT IS1557"/>
    <property type="match status" value="1"/>
</dbReference>
<comment type="caution">
    <text evidence="1">The sequence shown here is derived from an EMBL/GenBank/DDBJ whole genome shotgun (WGS) entry which is preliminary data.</text>
</comment>
<feature type="non-terminal residue" evidence="1">
    <location>
        <position position="1"/>
    </location>
</feature>
<dbReference type="InterPro" id="IPR047951">
    <property type="entry name" value="Transpos_ISL3"/>
</dbReference>
<dbReference type="EMBL" id="QEIT01000943">
    <property type="protein sequence ID" value="PWZ64967.1"/>
    <property type="molecule type" value="Genomic_DNA"/>
</dbReference>
<dbReference type="PANTHER" id="PTHR33498">
    <property type="entry name" value="TRANSPOSASE FOR INSERTION SEQUENCE ELEMENT IS1557"/>
    <property type="match status" value="1"/>
</dbReference>
<dbReference type="AlphaFoldDB" id="A0A317YMJ8"/>
<feature type="non-terminal residue" evidence="1">
    <location>
        <position position="78"/>
    </location>
</feature>
<reference evidence="1 2" key="1">
    <citation type="journal article" date="2018" name="Vet. Microbiol.">
        <title>Clonal diversity and geographic distribution of methicillin-resistant Staphylococcus pseudintermedius from Australian animals: Discovery of novel sequence types.</title>
        <authorList>
            <person name="Worthing K.A."/>
            <person name="Abraham S."/>
            <person name="Coombs G.W."/>
            <person name="Pang S."/>
            <person name="Saputra S."/>
            <person name="Jordan D."/>
            <person name="Trott D.J."/>
            <person name="Norris J.M."/>
        </authorList>
    </citation>
    <scope>NUCLEOTIDE SEQUENCE [LARGE SCALE GENOMIC DNA]</scope>
    <source>
        <strain evidence="1 2">ST525 1</strain>
    </source>
</reference>
<protein>
    <submittedName>
        <fullName evidence="1">ISL3 family transposase</fullName>
    </submittedName>
</protein>
<evidence type="ECO:0000313" key="2">
    <source>
        <dbReference type="Proteomes" id="UP000246800"/>
    </source>
</evidence>
<accession>A0A317YMJ8</accession>
<proteinExistence type="predicted"/>
<organism evidence="1 2">
    <name type="scientific">Staphylococcus pseudintermedius</name>
    <dbReference type="NCBI Taxonomy" id="283734"/>
    <lineage>
        <taxon>Bacteria</taxon>
        <taxon>Bacillati</taxon>
        <taxon>Bacillota</taxon>
        <taxon>Bacilli</taxon>
        <taxon>Bacillales</taxon>
        <taxon>Staphylococcaceae</taxon>
        <taxon>Staphylococcus</taxon>
        <taxon>Staphylococcus intermedius group</taxon>
    </lineage>
</organism>
<sequence>FHIVQHLNRELNKYRVQVMNEYRNKKGPDYTIFKNNWKVLLMDTSKTIFSKSRWNKSFKAYKRSSDIVEFMLSKDDIL</sequence>
<name>A0A317YMJ8_STAPS</name>